<evidence type="ECO:0000313" key="2">
    <source>
        <dbReference type="EMBL" id="KAE8764413.1"/>
    </source>
</evidence>
<comment type="caution">
    <text evidence="2">The sequence shown here is derived from an EMBL/GenBank/DDBJ whole genome shotgun (WGS) entry which is preliminary data.</text>
</comment>
<dbReference type="InterPro" id="IPR003772">
    <property type="entry name" value="YceD"/>
</dbReference>
<dbReference type="PANTHER" id="PTHR34374:SF1">
    <property type="entry name" value="LARGE RIBOSOMAL RNA SUBUNIT ACCUMULATION PROTEIN YCED HOMOLOG 1, CHLOROPLASTIC"/>
    <property type="match status" value="1"/>
</dbReference>
<gene>
    <name evidence="2" type="ORF">GB883_09030</name>
</gene>
<dbReference type="Proteomes" id="UP000451860">
    <property type="component" value="Unassembled WGS sequence"/>
</dbReference>
<keyword evidence="3" id="KW-1185">Reference proteome</keyword>
<proteinExistence type="predicted"/>
<dbReference type="OrthoDB" id="9790372at2"/>
<evidence type="ECO:0000313" key="3">
    <source>
        <dbReference type="Proteomes" id="UP000451860"/>
    </source>
</evidence>
<dbReference type="RefSeq" id="WP_152204215.1">
    <property type="nucleotide sequence ID" value="NZ_VUKF01000046.1"/>
</dbReference>
<organism evidence="2 3">
    <name type="scientific">Georgenia thermotolerans</name>
    <dbReference type="NCBI Taxonomy" id="527326"/>
    <lineage>
        <taxon>Bacteria</taxon>
        <taxon>Bacillati</taxon>
        <taxon>Actinomycetota</taxon>
        <taxon>Actinomycetes</taxon>
        <taxon>Micrococcales</taxon>
        <taxon>Bogoriellaceae</taxon>
        <taxon>Georgenia</taxon>
    </lineage>
</organism>
<protein>
    <submittedName>
        <fullName evidence="2">DUF177 domain-containing protein</fullName>
    </submittedName>
</protein>
<reference evidence="2 3" key="1">
    <citation type="submission" date="2019-10" db="EMBL/GenBank/DDBJ databases">
        <title>Georgenia wutianyii sp. nov. and Georgenia yuyongxinii sp. nov. isolated from plateau pika (Ochotona curzoniae) in the Qinghai-Tibet plateau of China.</title>
        <authorList>
            <person name="Tian Z."/>
        </authorList>
    </citation>
    <scope>NUCLEOTIDE SEQUENCE [LARGE SCALE GENOMIC DNA]</scope>
    <source>
        <strain evidence="2 3">DSM 21501</strain>
    </source>
</reference>
<dbReference type="AlphaFoldDB" id="A0A7J5URA8"/>
<dbReference type="PANTHER" id="PTHR34374">
    <property type="entry name" value="LARGE RIBOSOMAL RNA SUBUNIT ACCUMULATION PROTEIN YCED HOMOLOG 1, CHLOROPLASTIC"/>
    <property type="match status" value="1"/>
</dbReference>
<dbReference type="Pfam" id="PF02620">
    <property type="entry name" value="YceD"/>
    <property type="match status" value="1"/>
</dbReference>
<sequence>MDPRSPLVISTHDLGRRPGALRELASTVPAPADMGTEVIGAPAGSDMDLDLRLEAVSDGVLVTGTVGVVLRGECSRCLRELDDELSVAVSELYYYQGKRAELAAEGDEEAEDVPELAGELLDLEPTLRDAVVLALPFRPLCRPDCPGLCPECGIRLDDAEPGHHHEQLDPRWSALGSLFPDTEKQAEQ</sequence>
<evidence type="ECO:0000256" key="1">
    <source>
        <dbReference type="SAM" id="MobiDB-lite"/>
    </source>
</evidence>
<dbReference type="EMBL" id="WHJE01000033">
    <property type="protein sequence ID" value="KAE8764413.1"/>
    <property type="molecule type" value="Genomic_DNA"/>
</dbReference>
<accession>A0A7J5URA8</accession>
<feature type="region of interest" description="Disordered" evidence="1">
    <location>
        <begin position="163"/>
        <end position="188"/>
    </location>
</feature>
<name>A0A7J5URA8_9MICO</name>